<keyword evidence="4" id="KW-1185">Reference proteome</keyword>
<dbReference type="PANTHER" id="PTHR44411:SF1">
    <property type="entry name" value="THO COMPLEX SUBUNIT 6 HOMOLOG"/>
    <property type="match status" value="1"/>
</dbReference>
<comment type="similarity">
    <text evidence="1">Belongs to the WD repeat THOC6 family.</text>
</comment>
<dbReference type="Proteomes" id="UP000708148">
    <property type="component" value="Unassembled WGS sequence"/>
</dbReference>
<evidence type="ECO:0000313" key="3">
    <source>
        <dbReference type="EMBL" id="CAD7703191.1"/>
    </source>
</evidence>
<sequence length="265" mass="28326">MTGFNPHSGLLGMYRGSFQQNSQDEYFGTPYEAYETFFSAIFMATPTGGNFADFIVGAHSSGEIRIYETSTLTQRNNSNQPAIQPVLRFRAHKGPVYALEKLDVGNDTLLISGGDDGHLLVWSWKHLLSLCSSSANANGNGVAAGVQPSKRSSGVGPLVCTVQPKLEFDLTPAGADMSLHGNPEVNCIAVEATRKGTVYAGTGDGCWHTIDLSHHSQRSPQETGVKGHSLGILSIDHSSKCNRLVTGSEVGAVRFIGAEALMRLL</sequence>
<proteinExistence type="inferred from homology"/>
<dbReference type="GO" id="GO:0000347">
    <property type="term" value="C:THO complex"/>
    <property type="evidence" value="ECO:0007669"/>
    <property type="project" value="TreeGrafter"/>
</dbReference>
<dbReference type="InterPro" id="IPR015943">
    <property type="entry name" value="WD40/YVTN_repeat-like_dom_sf"/>
</dbReference>
<dbReference type="InterPro" id="IPR001680">
    <property type="entry name" value="WD40_rpt"/>
</dbReference>
<dbReference type="Pfam" id="PF00400">
    <property type="entry name" value="WD40"/>
    <property type="match status" value="1"/>
</dbReference>
<reference evidence="3" key="1">
    <citation type="submission" date="2020-12" db="EMBL/GenBank/DDBJ databases">
        <authorList>
            <person name="Iha C."/>
        </authorList>
    </citation>
    <scope>NUCLEOTIDE SEQUENCE</scope>
</reference>
<name>A0A8S1J7M9_9CHLO</name>
<dbReference type="SMART" id="SM00320">
    <property type="entry name" value="WD40"/>
    <property type="match status" value="3"/>
</dbReference>
<dbReference type="Gene3D" id="2.130.10.10">
    <property type="entry name" value="YVTN repeat-like/Quinoprotein amine dehydrogenase"/>
    <property type="match status" value="1"/>
</dbReference>
<comment type="caution">
    <text evidence="3">The sequence shown here is derived from an EMBL/GenBank/DDBJ whole genome shotgun (WGS) entry which is preliminary data.</text>
</comment>
<dbReference type="GO" id="GO:0000346">
    <property type="term" value="C:transcription export complex"/>
    <property type="evidence" value="ECO:0007669"/>
    <property type="project" value="TreeGrafter"/>
</dbReference>
<dbReference type="GO" id="GO:0006406">
    <property type="term" value="P:mRNA export from nucleus"/>
    <property type="evidence" value="ECO:0007669"/>
    <property type="project" value="TreeGrafter"/>
</dbReference>
<evidence type="ECO:0000313" key="4">
    <source>
        <dbReference type="Proteomes" id="UP000708148"/>
    </source>
</evidence>
<dbReference type="SUPFAM" id="SSF50978">
    <property type="entry name" value="WD40 repeat-like"/>
    <property type="match status" value="1"/>
</dbReference>
<evidence type="ECO:0000256" key="2">
    <source>
        <dbReference type="ARBA" id="ARBA00022574"/>
    </source>
</evidence>
<dbReference type="InterPro" id="IPR042626">
    <property type="entry name" value="THOC6"/>
</dbReference>
<keyword evidence="2" id="KW-0853">WD repeat</keyword>
<dbReference type="AlphaFoldDB" id="A0A8S1J7M9"/>
<protein>
    <submittedName>
        <fullName evidence="3">Uncharacterized protein</fullName>
    </submittedName>
</protein>
<organism evidence="3 4">
    <name type="scientific">Ostreobium quekettii</name>
    <dbReference type="NCBI Taxonomy" id="121088"/>
    <lineage>
        <taxon>Eukaryota</taxon>
        <taxon>Viridiplantae</taxon>
        <taxon>Chlorophyta</taxon>
        <taxon>core chlorophytes</taxon>
        <taxon>Ulvophyceae</taxon>
        <taxon>TCBD clade</taxon>
        <taxon>Bryopsidales</taxon>
        <taxon>Ostreobineae</taxon>
        <taxon>Ostreobiaceae</taxon>
        <taxon>Ostreobium</taxon>
    </lineage>
</organism>
<dbReference type="OrthoDB" id="273067at2759"/>
<accession>A0A8S1J7M9</accession>
<dbReference type="EMBL" id="CAJHUC010002103">
    <property type="protein sequence ID" value="CAD7703191.1"/>
    <property type="molecule type" value="Genomic_DNA"/>
</dbReference>
<gene>
    <name evidence="3" type="ORF">OSTQU699_LOCUS8548</name>
</gene>
<dbReference type="PANTHER" id="PTHR44411">
    <property type="entry name" value="THO COMPLEX SUBUNIT 6 HOMOLOG"/>
    <property type="match status" value="1"/>
</dbReference>
<evidence type="ECO:0000256" key="1">
    <source>
        <dbReference type="ARBA" id="ARBA00009728"/>
    </source>
</evidence>
<dbReference type="InterPro" id="IPR036322">
    <property type="entry name" value="WD40_repeat_dom_sf"/>
</dbReference>